<dbReference type="EMBL" id="JACTNZ010000010">
    <property type="protein sequence ID" value="KAG5527899.1"/>
    <property type="molecule type" value="Genomic_DNA"/>
</dbReference>
<organism evidence="2 3">
    <name type="scientific">Rhododendron griersonianum</name>
    <dbReference type="NCBI Taxonomy" id="479676"/>
    <lineage>
        <taxon>Eukaryota</taxon>
        <taxon>Viridiplantae</taxon>
        <taxon>Streptophyta</taxon>
        <taxon>Embryophyta</taxon>
        <taxon>Tracheophyta</taxon>
        <taxon>Spermatophyta</taxon>
        <taxon>Magnoliopsida</taxon>
        <taxon>eudicotyledons</taxon>
        <taxon>Gunneridae</taxon>
        <taxon>Pentapetalae</taxon>
        <taxon>asterids</taxon>
        <taxon>Ericales</taxon>
        <taxon>Ericaceae</taxon>
        <taxon>Ericoideae</taxon>
        <taxon>Rhodoreae</taxon>
        <taxon>Rhododendron</taxon>
    </lineage>
</organism>
<keyword evidence="3" id="KW-1185">Reference proteome</keyword>
<sequence>MLCVAESPAAGYFQFQFSTFNLLPNASNNDESQNPPTIQPPIDESHVLNQLSALLPIRRGTTVPEQLTVTSPYGQLEVKAVDGFLGTRRETQRHHSKRSMSPHSHEIVESGGISVPNFCQTENEATCSAIS</sequence>
<name>A0AAV6IMR8_9ERIC</name>
<dbReference type="AlphaFoldDB" id="A0AAV6IMR8"/>
<evidence type="ECO:0000313" key="2">
    <source>
        <dbReference type="EMBL" id="KAG5527899.1"/>
    </source>
</evidence>
<reference evidence="2" key="1">
    <citation type="submission" date="2020-08" db="EMBL/GenBank/DDBJ databases">
        <title>Plant Genome Project.</title>
        <authorList>
            <person name="Zhang R.-G."/>
        </authorList>
    </citation>
    <scope>NUCLEOTIDE SEQUENCE</scope>
    <source>
        <strain evidence="2">WSP0</strain>
        <tissue evidence="2">Leaf</tissue>
    </source>
</reference>
<proteinExistence type="predicted"/>
<protein>
    <submittedName>
        <fullName evidence="2">Uncharacterized protein</fullName>
    </submittedName>
</protein>
<evidence type="ECO:0000313" key="3">
    <source>
        <dbReference type="Proteomes" id="UP000823749"/>
    </source>
</evidence>
<dbReference type="Proteomes" id="UP000823749">
    <property type="component" value="Chromosome 10"/>
</dbReference>
<accession>A0AAV6IMR8</accession>
<gene>
    <name evidence="2" type="ORF">RHGRI_028731</name>
</gene>
<feature type="region of interest" description="Disordered" evidence="1">
    <location>
        <begin position="88"/>
        <end position="109"/>
    </location>
</feature>
<feature type="compositionally biased region" description="Basic residues" evidence="1">
    <location>
        <begin position="91"/>
        <end position="100"/>
    </location>
</feature>
<evidence type="ECO:0000256" key="1">
    <source>
        <dbReference type="SAM" id="MobiDB-lite"/>
    </source>
</evidence>
<comment type="caution">
    <text evidence="2">The sequence shown here is derived from an EMBL/GenBank/DDBJ whole genome shotgun (WGS) entry which is preliminary data.</text>
</comment>